<accession>A0AAN8ELS4</accession>
<dbReference type="SUPFAM" id="SSF53474">
    <property type="entry name" value="alpha/beta-Hydrolases"/>
    <property type="match status" value="1"/>
</dbReference>
<dbReference type="Proteomes" id="UP001316803">
    <property type="component" value="Unassembled WGS sequence"/>
</dbReference>
<dbReference type="EMBL" id="JAKLMC020000069">
    <property type="protein sequence ID" value="KAK5947773.1"/>
    <property type="molecule type" value="Genomic_DNA"/>
</dbReference>
<dbReference type="InterPro" id="IPR029058">
    <property type="entry name" value="AB_hydrolase_fold"/>
</dbReference>
<dbReference type="Pfam" id="PF01738">
    <property type="entry name" value="DLH"/>
    <property type="match status" value="1"/>
</dbReference>
<gene>
    <name evidence="2" type="ORF">OHC33_011200</name>
</gene>
<protein>
    <recommendedName>
        <fullName evidence="1">Dienelactone hydrolase domain-containing protein</fullName>
    </recommendedName>
</protein>
<evidence type="ECO:0000259" key="1">
    <source>
        <dbReference type="Pfam" id="PF01738"/>
    </source>
</evidence>
<keyword evidence="3" id="KW-1185">Reference proteome</keyword>
<comment type="caution">
    <text evidence="2">The sequence shown here is derived from an EMBL/GenBank/DDBJ whole genome shotgun (WGS) entry which is preliminary data.</text>
</comment>
<dbReference type="PANTHER" id="PTHR17630:SF44">
    <property type="entry name" value="PROTEIN AIM2"/>
    <property type="match status" value="1"/>
</dbReference>
<sequence>MGNCDCFSGTPGDKSHQSAGSVKRLHNFDVYQVKTSFGDSKGEILLLPDAFGLAKHNMILADHLSTHGYNVTILDYYQGKALPEALMDYVPGTDLDSSDQFTEEEKNAIRGVDVTRWSQDVDPVRVHELVVPFIVEMKASLQPATKLHILGHCFGGRQAFELASNVQLITSIVIMHPAPYELKDVKSFGVPLFVGLAVVKVFTMQNLENDMFAPAATKTLPEAMKDTEVYYKFAIYGGTQHGFASRSDPQDELAEKAYRSSIKDTIYWISQFSN</sequence>
<organism evidence="2 3">
    <name type="scientific">Knufia fluminis</name>
    <dbReference type="NCBI Taxonomy" id="191047"/>
    <lineage>
        <taxon>Eukaryota</taxon>
        <taxon>Fungi</taxon>
        <taxon>Dikarya</taxon>
        <taxon>Ascomycota</taxon>
        <taxon>Pezizomycotina</taxon>
        <taxon>Eurotiomycetes</taxon>
        <taxon>Chaetothyriomycetidae</taxon>
        <taxon>Chaetothyriales</taxon>
        <taxon>Trichomeriaceae</taxon>
        <taxon>Knufia</taxon>
    </lineage>
</organism>
<dbReference type="PANTHER" id="PTHR17630">
    <property type="entry name" value="DIENELACTONE HYDROLASE"/>
    <property type="match status" value="1"/>
</dbReference>
<dbReference type="InterPro" id="IPR002925">
    <property type="entry name" value="Dienelactn_hydro"/>
</dbReference>
<dbReference type="Gene3D" id="3.40.50.1820">
    <property type="entry name" value="alpha/beta hydrolase"/>
    <property type="match status" value="1"/>
</dbReference>
<evidence type="ECO:0000313" key="3">
    <source>
        <dbReference type="Proteomes" id="UP001316803"/>
    </source>
</evidence>
<evidence type="ECO:0000313" key="2">
    <source>
        <dbReference type="EMBL" id="KAK5947773.1"/>
    </source>
</evidence>
<dbReference type="GO" id="GO:0016787">
    <property type="term" value="F:hydrolase activity"/>
    <property type="evidence" value="ECO:0007669"/>
    <property type="project" value="InterPro"/>
</dbReference>
<name>A0AAN8ELS4_9EURO</name>
<dbReference type="AlphaFoldDB" id="A0AAN8ELS4"/>
<reference evidence="2 3" key="1">
    <citation type="submission" date="2022-12" db="EMBL/GenBank/DDBJ databases">
        <title>Genomic features and morphological characterization of a novel Knufia sp. strain isolated from spacecraft assembly facility.</title>
        <authorList>
            <person name="Teixeira M."/>
            <person name="Chander A.M."/>
            <person name="Stajich J.E."/>
            <person name="Venkateswaran K."/>
        </authorList>
    </citation>
    <scope>NUCLEOTIDE SEQUENCE [LARGE SCALE GENOMIC DNA]</scope>
    <source>
        <strain evidence="2 3">FJI-L2-BK-P2</strain>
    </source>
</reference>
<feature type="domain" description="Dienelactone hydrolase" evidence="1">
    <location>
        <begin position="44"/>
        <end position="272"/>
    </location>
</feature>
<proteinExistence type="predicted"/>